<name>A0ABS4JQR0_9FIRM</name>
<evidence type="ECO:0000259" key="2">
    <source>
        <dbReference type="Pfam" id="PF09922"/>
    </source>
</evidence>
<dbReference type="Pfam" id="PF09922">
    <property type="entry name" value="LiaF-like_C"/>
    <property type="match status" value="1"/>
</dbReference>
<keyword evidence="1" id="KW-1133">Transmembrane helix</keyword>
<organism evidence="4 5">
    <name type="scientific">Symbiobacterium terraclitae</name>
    <dbReference type="NCBI Taxonomy" id="557451"/>
    <lineage>
        <taxon>Bacteria</taxon>
        <taxon>Bacillati</taxon>
        <taxon>Bacillota</taxon>
        <taxon>Clostridia</taxon>
        <taxon>Eubacteriales</taxon>
        <taxon>Symbiobacteriaceae</taxon>
        <taxon>Symbiobacterium</taxon>
    </lineage>
</organism>
<dbReference type="PIRSF" id="PIRSF031509">
    <property type="entry name" value="Cell_wall_LiaF/YvqF"/>
    <property type="match status" value="1"/>
</dbReference>
<evidence type="ECO:0000259" key="3">
    <source>
        <dbReference type="Pfam" id="PF22570"/>
    </source>
</evidence>
<keyword evidence="1" id="KW-0812">Transmembrane</keyword>
<sequence length="249" mass="27003">MGRYAVGLLLIIMGGLFLMQTLGLASGISFGSLVLVFVGLVIAGDGPRRRRFSLFSTGLGLWLAAIGLFNMLSRAGITTTTGGDILRVGWPLLLILLGLSMLLGRGMRVYVTAIRPRKSTQFSSFVGDLNLGTEPWVLDKDLQVQTFAGDLRLDLTTATIAPGVHRIEVTQFVGDTLVRVPDTVSVRARAEAFAGEVSIFGVERSDVGMVYLEREEIVPGADAELIIDARVRFGEVTIERVPISDFRVF</sequence>
<keyword evidence="1" id="KW-0472">Membrane</keyword>
<comment type="caution">
    <text evidence="4">The sequence shown here is derived from an EMBL/GenBank/DDBJ whole genome shotgun (WGS) entry which is preliminary data.</text>
</comment>
<dbReference type="InterPro" id="IPR024425">
    <property type="entry name" value="LiaF-like_C"/>
</dbReference>
<feature type="domain" description="Cell wall-active antibiotics response LiaF-like C-terminal" evidence="2">
    <location>
        <begin position="125"/>
        <end position="238"/>
    </location>
</feature>
<reference evidence="4 5" key="1">
    <citation type="submission" date="2021-03" db="EMBL/GenBank/DDBJ databases">
        <title>Genomic Encyclopedia of Type Strains, Phase IV (KMG-IV): sequencing the most valuable type-strain genomes for metagenomic binning, comparative biology and taxonomic classification.</title>
        <authorList>
            <person name="Goeker M."/>
        </authorList>
    </citation>
    <scope>NUCLEOTIDE SEQUENCE [LARGE SCALE GENOMIC DNA]</scope>
    <source>
        <strain evidence="4 5">DSM 27138</strain>
    </source>
</reference>
<dbReference type="InterPro" id="IPR016975">
    <property type="entry name" value="Cell_wall_LiaF"/>
</dbReference>
<dbReference type="Proteomes" id="UP001519289">
    <property type="component" value="Unassembled WGS sequence"/>
</dbReference>
<dbReference type="InterPro" id="IPR054331">
    <property type="entry name" value="LiaF_TM"/>
</dbReference>
<feature type="transmembrane region" description="Helical" evidence="1">
    <location>
        <begin position="92"/>
        <end position="111"/>
    </location>
</feature>
<gene>
    <name evidence="4" type="ORF">J2Z79_001260</name>
</gene>
<protein>
    <submittedName>
        <fullName evidence="4">Membrane protein</fullName>
    </submittedName>
</protein>
<feature type="transmembrane region" description="Helical" evidence="1">
    <location>
        <begin position="5"/>
        <end position="22"/>
    </location>
</feature>
<dbReference type="EMBL" id="JAGGLG010000008">
    <property type="protein sequence ID" value="MBP2017874.1"/>
    <property type="molecule type" value="Genomic_DNA"/>
</dbReference>
<feature type="transmembrane region" description="Helical" evidence="1">
    <location>
        <begin position="52"/>
        <end position="72"/>
    </location>
</feature>
<feature type="domain" description="LiaF transmembrane" evidence="3">
    <location>
        <begin position="6"/>
        <end position="106"/>
    </location>
</feature>
<evidence type="ECO:0000256" key="1">
    <source>
        <dbReference type="SAM" id="Phobius"/>
    </source>
</evidence>
<evidence type="ECO:0000313" key="4">
    <source>
        <dbReference type="EMBL" id="MBP2017874.1"/>
    </source>
</evidence>
<accession>A0ABS4JQR0</accession>
<dbReference type="RefSeq" id="WP_209466018.1">
    <property type="nucleotide sequence ID" value="NZ_JAGGLG010000008.1"/>
</dbReference>
<evidence type="ECO:0000313" key="5">
    <source>
        <dbReference type="Proteomes" id="UP001519289"/>
    </source>
</evidence>
<keyword evidence="5" id="KW-1185">Reference proteome</keyword>
<proteinExistence type="predicted"/>
<dbReference type="Pfam" id="PF22570">
    <property type="entry name" value="LiaF-TM"/>
    <property type="match status" value="1"/>
</dbReference>
<feature type="transmembrane region" description="Helical" evidence="1">
    <location>
        <begin position="28"/>
        <end position="45"/>
    </location>
</feature>